<evidence type="ECO:0000313" key="10">
    <source>
        <dbReference type="Proteomes" id="UP001221838"/>
    </source>
</evidence>
<evidence type="ECO:0000313" key="9">
    <source>
        <dbReference type="EMBL" id="MDC0713287.1"/>
    </source>
</evidence>
<comment type="subcellular location">
    <subcellularLocation>
        <location evidence="1">Endomembrane system</location>
        <topology evidence="1">Multi-pass membrane protein</topology>
    </subcellularLocation>
</comment>
<feature type="transmembrane region" description="Helical" evidence="7">
    <location>
        <begin position="134"/>
        <end position="154"/>
    </location>
</feature>
<proteinExistence type="inferred from homology"/>
<feature type="domain" description="Major facilitator superfamily (MFS) profile" evidence="8">
    <location>
        <begin position="11"/>
        <end position="395"/>
    </location>
</feature>
<sequence>MTTLSRPRPVLLGLAYLAFVSLGLPDAVLGLAWPSLRDTFALPQVGMGAILAAGAAAYLVSGMFAGRLMQALNVGLLLAVSTALVALGLIGYATVPLFALFLFAACFVGFGSGGIDAALNTYAAQHFGPRHMTWLHAAYSIGATLGPVLMTALLTRGAGWRSGYAVIGALLAALAVTFAVMRRQWDGGPAQPGEAPTPSVTPSATAWQALRRPRVKLQSLIFFVYTGVEVTAGQWSYTVLTEGRGLSTAEAGTWTSLYWGSLFVGRVLSGFIVERLGPVLMLRLSTALAVVGTLLFAIPAVPPPVGLGLLGFALAPIFPALMSETPRRVGSDVAAHAVGFQVSAGMLGVAVLPSAAGFVAERLGVAIVASQLFVYSAVLAVLHGVLSVSADRPVAPGRESRA</sequence>
<evidence type="ECO:0000256" key="7">
    <source>
        <dbReference type="SAM" id="Phobius"/>
    </source>
</evidence>
<keyword evidence="4 7" id="KW-0812">Transmembrane</keyword>
<keyword evidence="10" id="KW-1185">Reference proteome</keyword>
<comment type="caution">
    <text evidence="9">The sequence shown here is derived from an EMBL/GenBank/DDBJ whole genome shotgun (WGS) entry which is preliminary data.</text>
</comment>
<feature type="transmembrane region" description="Helical" evidence="7">
    <location>
        <begin position="257"/>
        <end position="273"/>
    </location>
</feature>
<evidence type="ECO:0000256" key="3">
    <source>
        <dbReference type="ARBA" id="ARBA00022448"/>
    </source>
</evidence>
<keyword evidence="5 7" id="KW-1133">Transmembrane helix</keyword>
<reference evidence="9 10" key="1">
    <citation type="submission" date="2022-11" db="EMBL/GenBank/DDBJ databases">
        <title>Minimal conservation of predation-associated metabolite biosynthetic gene clusters underscores biosynthetic potential of Myxococcota including descriptions for ten novel species: Archangium lansinium sp. nov., Myxococcus landrumus sp. nov., Nannocystis bai.</title>
        <authorList>
            <person name="Ahearne A."/>
            <person name="Stevens C."/>
            <person name="Dowd S."/>
        </authorList>
    </citation>
    <scope>NUCLEOTIDE SEQUENCE [LARGE SCALE GENOMIC DNA]</scope>
    <source>
        <strain evidence="9 10">NCWAL01</strain>
    </source>
</reference>
<feature type="transmembrane region" description="Helical" evidence="7">
    <location>
        <begin position="160"/>
        <end position="181"/>
    </location>
</feature>
<dbReference type="InterPro" id="IPR020846">
    <property type="entry name" value="MFS_dom"/>
</dbReference>
<dbReference type="InterPro" id="IPR036259">
    <property type="entry name" value="MFS_trans_sf"/>
</dbReference>
<feature type="transmembrane region" description="Helical" evidence="7">
    <location>
        <begin position="40"/>
        <end position="60"/>
    </location>
</feature>
<dbReference type="SUPFAM" id="SSF103473">
    <property type="entry name" value="MFS general substrate transporter"/>
    <property type="match status" value="1"/>
</dbReference>
<evidence type="ECO:0000256" key="5">
    <source>
        <dbReference type="ARBA" id="ARBA00022989"/>
    </source>
</evidence>
<dbReference type="RefSeq" id="WP_272143498.1">
    <property type="nucleotide sequence ID" value="NZ_JAQNDM010000002.1"/>
</dbReference>
<keyword evidence="6 7" id="KW-0472">Membrane</keyword>
<feature type="transmembrane region" description="Helical" evidence="7">
    <location>
        <begin position="220"/>
        <end position="237"/>
    </location>
</feature>
<dbReference type="PANTHER" id="PTHR23514">
    <property type="entry name" value="BYPASS OF STOP CODON PROTEIN 6"/>
    <property type="match status" value="1"/>
</dbReference>
<feature type="transmembrane region" description="Helical" evidence="7">
    <location>
        <begin position="98"/>
        <end position="122"/>
    </location>
</feature>
<name>A0ABT5DI08_9BACT</name>
<dbReference type="Proteomes" id="UP001221838">
    <property type="component" value="Unassembled WGS sequence"/>
</dbReference>
<evidence type="ECO:0000256" key="4">
    <source>
        <dbReference type="ARBA" id="ARBA00022692"/>
    </source>
</evidence>
<evidence type="ECO:0000259" key="8">
    <source>
        <dbReference type="PROSITE" id="PS50850"/>
    </source>
</evidence>
<feature type="transmembrane region" description="Helical" evidence="7">
    <location>
        <begin position="280"/>
        <end position="298"/>
    </location>
</feature>
<organism evidence="9 10">
    <name type="scientific">Stigmatella ashevillensis</name>
    <dbReference type="NCBI Taxonomy" id="2995309"/>
    <lineage>
        <taxon>Bacteria</taxon>
        <taxon>Pseudomonadati</taxon>
        <taxon>Myxococcota</taxon>
        <taxon>Myxococcia</taxon>
        <taxon>Myxococcales</taxon>
        <taxon>Cystobacterineae</taxon>
        <taxon>Archangiaceae</taxon>
        <taxon>Stigmatella</taxon>
    </lineage>
</organism>
<dbReference type="Gene3D" id="1.20.1250.20">
    <property type="entry name" value="MFS general substrate transporter like domains"/>
    <property type="match status" value="2"/>
</dbReference>
<evidence type="ECO:0000256" key="2">
    <source>
        <dbReference type="ARBA" id="ARBA00008335"/>
    </source>
</evidence>
<dbReference type="EMBL" id="JAQNDM010000002">
    <property type="protein sequence ID" value="MDC0713287.1"/>
    <property type="molecule type" value="Genomic_DNA"/>
</dbReference>
<dbReference type="Pfam" id="PF07690">
    <property type="entry name" value="MFS_1"/>
    <property type="match status" value="1"/>
</dbReference>
<evidence type="ECO:0000256" key="6">
    <source>
        <dbReference type="ARBA" id="ARBA00023136"/>
    </source>
</evidence>
<feature type="transmembrane region" description="Helical" evidence="7">
    <location>
        <begin position="333"/>
        <end position="359"/>
    </location>
</feature>
<accession>A0ABT5DI08</accession>
<dbReference type="PANTHER" id="PTHR23514:SF3">
    <property type="entry name" value="BYPASS OF STOP CODON PROTEIN 6"/>
    <property type="match status" value="1"/>
</dbReference>
<protein>
    <submittedName>
        <fullName evidence="9">MFS transporter</fullName>
    </submittedName>
</protein>
<comment type="similarity">
    <text evidence="2">Belongs to the major facilitator superfamily.</text>
</comment>
<feature type="transmembrane region" description="Helical" evidence="7">
    <location>
        <begin position="365"/>
        <end position="388"/>
    </location>
</feature>
<keyword evidence="3" id="KW-0813">Transport</keyword>
<dbReference type="InterPro" id="IPR051788">
    <property type="entry name" value="MFS_Transporter"/>
</dbReference>
<dbReference type="PROSITE" id="PS50850">
    <property type="entry name" value="MFS"/>
    <property type="match status" value="1"/>
</dbReference>
<gene>
    <name evidence="9" type="ORF">POL68_32795</name>
</gene>
<evidence type="ECO:0000256" key="1">
    <source>
        <dbReference type="ARBA" id="ARBA00004127"/>
    </source>
</evidence>
<dbReference type="InterPro" id="IPR011701">
    <property type="entry name" value="MFS"/>
</dbReference>
<feature type="transmembrane region" description="Helical" evidence="7">
    <location>
        <begin position="72"/>
        <end position="92"/>
    </location>
</feature>